<evidence type="ECO:0000256" key="1">
    <source>
        <dbReference type="SAM" id="Phobius"/>
    </source>
</evidence>
<evidence type="ECO:0000313" key="3">
    <source>
        <dbReference type="Proteomes" id="UP001596507"/>
    </source>
</evidence>
<proteinExistence type="predicted"/>
<feature type="transmembrane region" description="Helical" evidence="1">
    <location>
        <begin position="78"/>
        <end position="101"/>
    </location>
</feature>
<feature type="transmembrane region" description="Helical" evidence="1">
    <location>
        <begin position="176"/>
        <end position="197"/>
    </location>
</feature>
<dbReference type="RefSeq" id="WP_262872885.1">
    <property type="nucleotide sequence ID" value="NZ_BAABKW010000005.1"/>
</dbReference>
<keyword evidence="1" id="KW-0472">Membrane</keyword>
<feature type="transmembrane region" description="Helical" evidence="1">
    <location>
        <begin position="18"/>
        <end position="39"/>
    </location>
</feature>
<keyword evidence="3" id="KW-1185">Reference proteome</keyword>
<accession>A0ABW2HDY1</accession>
<gene>
    <name evidence="2" type="ORF">ACFQRL_03190</name>
</gene>
<dbReference type="Proteomes" id="UP001596507">
    <property type="component" value="Unassembled WGS sequence"/>
</dbReference>
<dbReference type="EMBL" id="JBHTBE010000001">
    <property type="protein sequence ID" value="MFC7267964.1"/>
    <property type="molecule type" value="Genomic_DNA"/>
</dbReference>
<dbReference type="SUPFAM" id="SSF103473">
    <property type="entry name" value="MFS general substrate transporter"/>
    <property type="match status" value="1"/>
</dbReference>
<sequence length="249" mass="26410">MTGDDHAPGTVARTVRRVVVWIIVVAFALAAIGGITVLVGGRLDDTGYRVLGTTSLVGAFSLAVLCCLTLVGRRAQLFGLIGAAIAVATAVCSLVLVWAPWSWDLWSDMYRMLWTGVVLTSASALASLLLMLADRRRTVVRIGLLLTLALFAIVTAMLIVQVWADELDWEVYPRVLGIFAILAALGAIVVPVLSILLPDDAGIARGDVSRELGRRLVAEAARRGITVEELVAPVLTAHPEAVAAPAEPQ</sequence>
<keyword evidence="1" id="KW-1133">Transmembrane helix</keyword>
<protein>
    <submittedName>
        <fullName evidence="2">Uncharacterized protein</fullName>
    </submittedName>
</protein>
<feature type="transmembrane region" description="Helical" evidence="1">
    <location>
        <begin position="144"/>
        <end position="164"/>
    </location>
</feature>
<feature type="transmembrane region" description="Helical" evidence="1">
    <location>
        <begin position="113"/>
        <end position="132"/>
    </location>
</feature>
<evidence type="ECO:0000313" key="2">
    <source>
        <dbReference type="EMBL" id="MFC7267964.1"/>
    </source>
</evidence>
<reference evidence="3" key="1">
    <citation type="journal article" date="2019" name="Int. J. Syst. Evol. Microbiol.">
        <title>The Global Catalogue of Microorganisms (GCM) 10K type strain sequencing project: providing services to taxonomists for standard genome sequencing and annotation.</title>
        <authorList>
            <consortium name="The Broad Institute Genomics Platform"/>
            <consortium name="The Broad Institute Genome Sequencing Center for Infectious Disease"/>
            <person name="Wu L."/>
            <person name="Ma J."/>
        </authorList>
    </citation>
    <scope>NUCLEOTIDE SEQUENCE [LARGE SCALE GENOMIC DNA]</scope>
    <source>
        <strain evidence="3">CGMCC 1.15772</strain>
    </source>
</reference>
<dbReference type="InterPro" id="IPR036259">
    <property type="entry name" value="MFS_trans_sf"/>
</dbReference>
<comment type="caution">
    <text evidence="2">The sequence shown here is derived from an EMBL/GenBank/DDBJ whole genome shotgun (WGS) entry which is preliminary data.</text>
</comment>
<feature type="transmembrane region" description="Helical" evidence="1">
    <location>
        <begin position="51"/>
        <end position="71"/>
    </location>
</feature>
<organism evidence="2 3">
    <name type="scientific">Microbacterium fluvii</name>
    <dbReference type="NCBI Taxonomy" id="415215"/>
    <lineage>
        <taxon>Bacteria</taxon>
        <taxon>Bacillati</taxon>
        <taxon>Actinomycetota</taxon>
        <taxon>Actinomycetes</taxon>
        <taxon>Micrococcales</taxon>
        <taxon>Microbacteriaceae</taxon>
        <taxon>Microbacterium</taxon>
    </lineage>
</organism>
<keyword evidence="1" id="KW-0812">Transmembrane</keyword>
<name>A0ABW2HDY1_9MICO</name>